<dbReference type="RefSeq" id="WP_246151214.1">
    <property type="nucleotide sequence ID" value="NZ_BJYS01000041.1"/>
</dbReference>
<name>A0A512B3R5_9BACT</name>
<evidence type="ECO:0000256" key="1">
    <source>
        <dbReference type="SAM" id="MobiDB-lite"/>
    </source>
</evidence>
<comment type="caution">
    <text evidence="2">The sequence shown here is derived from an EMBL/GenBank/DDBJ whole genome shotgun (WGS) entry which is preliminary data.</text>
</comment>
<dbReference type="AlphaFoldDB" id="A0A512B3R5"/>
<sequence length="74" mass="8532">MEKKHQQRLQQAFGDVLRNRKIMVLFIPDNYCYMDPELVELLKDAVNALLPPSPTPPIVADPAARRHADENYND</sequence>
<organism evidence="2 3">
    <name type="scientific">Adhaeribacter aerolatus</name>
    <dbReference type="NCBI Taxonomy" id="670289"/>
    <lineage>
        <taxon>Bacteria</taxon>
        <taxon>Pseudomonadati</taxon>
        <taxon>Bacteroidota</taxon>
        <taxon>Cytophagia</taxon>
        <taxon>Cytophagales</taxon>
        <taxon>Hymenobacteraceae</taxon>
        <taxon>Adhaeribacter</taxon>
    </lineage>
</organism>
<proteinExistence type="predicted"/>
<dbReference type="EMBL" id="BJYS01000041">
    <property type="protein sequence ID" value="GEO06598.1"/>
    <property type="molecule type" value="Genomic_DNA"/>
</dbReference>
<feature type="compositionally biased region" description="Basic and acidic residues" evidence="1">
    <location>
        <begin position="63"/>
        <end position="74"/>
    </location>
</feature>
<evidence type="ECO:0000313" key="2">
    <source>
        <dbReference type="EMBL" id="GEO06598.1"/>
    </source>
</evidence>
<evidence type="ECO:0000313" key="3">
    <source>
        <dbReference type="Proteomes" id="UP000321532"/>
    </source>
</evidence>
<keyword evidence="3" id="KW-1185">Reference proteome</keyword>
<dbReference type="Proteomes" id="UP000321532">
    <property type="component" value="Unassembled WGS sequence"/>
</dbReference>
<gene>
    <name evidence="2" type="ORF">AAE02nite_42620</name>
</gene>
<reference evidence="2 3" key="1">
    <citation type="submission" date="2019-07" db="EMBL/GenBank/DDBJ databases">
        <title>Whole genome shotgun sequence of Adhaeribacter aerolatus NBRC 106133.</title>
        <authorList>
            <person name="Hosoyama A."/>
            <person name="Uohara A."/>
            <person name="Ohji S."/>
            <person name="Ichikawa N."/>
        </authorList>
    </citation>
    <scope>NUCLEOTIDE SEQUENCE [LARGE SCALE GENOMIC DNA]</scope>
    <source>
        <strain evidence="2 3">NBRC 106133</strain>
    </source>
</reference>
<accession>A0A512B3R5</accession>
<protein>
    <submittedName>
        <fullName evidence="2">Uncharacterized protein</fullName>
    </submittedName>
</protein>
<feature type="region of interest" description="Disordered" evidence="1">
    <location>
        <begin position="54"/>
        <end position="74"/>
    </location>
</feature>